<dbReference type="Pfam" id="PF00440">
    <property type="entry name" value="TetR_N"/>
    <property type="match status" value="1"/>
</dbReference>
<dbReference type="PANTHER" id="PTHR30055:SF153">
    <property type="entry name" value="HTH-TYPE TRANSCRIPTIONAL REPRESSOR RV3405C"/>
    <property type="match status" value="1"/>
</dbReference>
<evidence type="ECO:0000259" key="3">
    <source>
        <dbReference type="PROSITE" id="PS50977"/>
    </source>
</evidence>
<keyword evidence="1 2" id="KW-0238">DNA-binding</keyword>
<dbReference type="PANTHER" id="PTHR30055">
    <property type="entry name" value="HTH-TYPE TRANSCRIPTIONAL REGULATOR RUTR"/>
    <property type="match status" value="1"/>
</dbReference>
<dbReference type="InterPro" id="IPR001647">
    <property type="entry name" value="HTH_TetR"/>
</dbReference>
<reference evidence="5" key="1">
    <citation type="journal article" date="2019" name="Int. J. Syst. Evol. Microbiol.">
        <title>The Global Catalogue of Microorganisms (GCM) 10K type strain sequencing project: providing services to taxonomists for standard genome sequencing and annotation.</title>
        <authorList>
            <consortium name="The Broad Institute Genomics Platform"/>
            <consortium name="The Broad Institute Genome Sequencing Center for Infectious Disease"/>
            <person name="Wu L."/>
            <person name="Ma J."/>
        </authorList>
    </citation>
    <scope>NUCLEOTIDE SEQUENCE [LARGE SCALE GENOMIC DNA]</scope>
    <source>
        <strain evidence="5">JCM 16950</strain>
    </source>
</reference>
<dbReference type="InterPro" id="IPR036271">
    <property type="entry name" value="Tet_transcr_reg_TetR-rel_C_sf"/>
</dbReference>
<dbReference type="SUPFAM" id="SSF46689">
    <property type="entry name" value="Homeodomain-like"/>
    <property type="match status" value="1"/>
</dbReference>
<protein>
    <submittedName>
        <fullName evidence="4">TetR/AcrR family transcriptional regulator</fullName>
    </submittedName>
</protein>
<dbReference type="InterPro" id="IPR009057">
    <property type="entry name" value="Homeodomain-like_sf"/>
</dbReference>
<dbReference type="SUPFAM" id="SSF48498">
    <property type="entry name" value="Tetracyclin repressor-like, C-terminal domain"/>
    <property type="match status" value="1"/>
</dbReference>
<name>A0ABP7GKZ4_9MICO</name>
<evidence type="ECO:0000313" key="4">
    <source>
        <dbReference type="EMBL" id="GAA3767863.1"/>
    </source>
</evidence>
<dbReference type="Proteomes" id="UP001500540">
    <property type="component" value="Unassembled WGS sequence"/>
</dbReference>
<comment type="caution">
    <text evidence="4">The sequence shown here is derived from an EMBL/GenBank/DDBJ whole genome shotgun (WGS) entry which is preliminary data.</text>
</comment>
<evidence type="ECO:0000313" key="5">
    <source>
        <dbReference type="Proteomes" id="UP001500540"/>
    </source>
</evidence>
<accession>A0ABP7GKZ4</accession>
<dbReference type="InterPro" id="IPR050109">
    <property type="entry name" value="HTH-type_TetR-like_transc_reg"/>
</dbReference>
<keyword evidence="5" id="KW-1185">Reference proteome</keyword>
<dbReference type="PRINTS" id="PR00455">
    <property type="entry name" value="HTHTETR"/>
</dbReference>
<organism evidence="4 5">
    <name type="scientific">Microbacterium kribbense</name>
    <dbReference type="NCBI Taxonomy" id="433645"/>
    <lineage>
        <taxon>Bacteria</taxon>
        <taxon>Bacillati</taxon>
        <taxon>Actinomycetota</taxon>
        <taxon>Actinomycetes</taxon>
        <taxon>Micrococcales</taxon>
        <taxon>Microbacteriaceae</taxon>
        <taxon>Microbacterium</taxon>
    </lineage>
</organism>
<proteinExistence type="predicted"/>
<feature type="DNA-binding region" description="H-T-H motif" evidence="2">
    <location>
        <begin position="34"/>
        <end position="53"/>
    </location>
</feature>
<evidence type="ECO:0000256" key="1">
    <source>
        <dbReference type="ARBA" id="ARBA00023125"/>
    </source>
</evidence>
<dbReference type="Gene3D" id="1.10.357.10">
    <property type="entry name" value="Tetracycline Repressor, domain 2"/>
    <property type="match status" value="1"/>
</dbReference>
<gene>
    <name evidence="4" type="ORF">GCM10022240_20360</name>
</gene>
<sequence>MYRCHMVDLAVGTDAAILDAALVEVLEHGIRRTSATDIARRAGVSRQTLYRHWPDLQTLLAALVTRELLAALPRGAAVATTCDELVGLLVDTAGAIAELPLLARLRSTDPELLARYILQRLGTSQHAIHAELVGRIEAGQAAGFVRAGAPAQLAAMVLLIAQSAIQSAPLVAGWLDEGAWRRELDHALHGYLQARP</sequence>
<evidence type="ECO:0000256" key="2">
    <source>
        <dbReference type="PROSITE-ProRule" id="PRU00335"/>
    </source>
</evidence>
<dbReference type="EMBL" id="BAABAF010000007">
    <property type="protein sequence ID" value="GAA3767863.1"/>
    <property type="molecule type" value="Genomic_DNA"/>
</dbReference>
<dbReference type="PROSITE" id="PS50977">
    <property type="entry name" value="HTH_TETR_2"/>
    <property type="match status" value="1"/>
</dbReference>
<feature type="domain" description="HTH tetR-type" evidence="3">
    <location>
        <begin position="11"/>
        <end position="71"/>
    </location>
</feature>